<keyword evidence="4" id="KW-0547">Nucleotide-binding</keyword>
<dbReference type="SMART" id="SM00382">
    <property type="entry name" value="AAA"/>
    <property type="match status" value="1"/>
</dbReference>
<feature type="domain" description="Mop" evidence="10">
    <location>
        <begin position="287"/>
        <end position="361"/>
    </location>
</feature>
<dbReference type="Pfam" id="PF00005">
    <property type="entry name" value="ABC_tran"/>
    <property type="match status" value="1"/>
</dbReference>
<keyword evidence="2" id="KW-1003">Cell membrane</keyword>
<dbReference type="InterPro" id="IPR005116">
    <property type="entry name" value="Transp-assoc_OB_typ1"/>
</dbReference>
<dbReference type="PANTHER" id="PTHR43514:SF1">
    <property type="entry name" value="SULFATE_THIOSULFATE IMPORT ATP-BINDING PROTEIN CYSA"/>
    <property type="match status" value="1"/>
</dbReference>
<dbReference type="InterPro" id="IPR003593">
    <property type="entry name" value="AAA+_ATPase"/>
</dbReference>
<evidence type="ECO:0000256" key="2">
    <source>
        <dbReference type="ARBA" id="ARBA00022475"/>
    </source>
</evidence>
<reference evidence="11 12" key="1">
    <citation type="submission" date="2018-11" db="EMBL/GenBank/DDBJ databases">
        <title>Rhodococcus spongicola sp. nov. and Rhodococcus xishaensis sp. nov. from marine sponges.</title>
        <authorList>
            <person name="Li L."/>
            <person name="Lin H.W."/>
        </authorList>
    </citation>
    <scope>NUCLEOTIDE SEQUENCE [LARGE SCALE GENOMIC DNA]</scope>
    <source>
        <strain evidence="11 12">CCTCC AB2014297</strain>
    </source>
</reference>
<dbReference type="PANTHER" id="PTHR43514">
    <property type="entry name" value="ABC TRANSPORTER I FAMILY MEMBER 10"/>
    <property type="match status" value="1"/>
</dbReference>
<dbReference type="Proteomes" id="UP000286208">
    <property type="component" value="Unassembled WGS sequence"/>
</dbReference>
<evidence type="ECO:0000259" key="10">
    <source>
        <dbReference type="PROSITE" id="PS51866"/>
    </source>
</evidence>
<dbReference type="Gene3D" id="3.40.50.300">
    <property type="entry name" value="P-loop containing nucleotide triphosphate hydrolases"/>
    <property type="match status" value="1"/>
</dbReference>
<dbReference type="InterPro" id="IPR017871">
    <property type="entry name" value="ABC_transporter-like_CS"/>
</dbReference>
<dbReference type="InterPro" id="IPR003439">
    <property type="entry name" value="ABC_transporter-like_ATP-bd"/>
</dbReference>
<proteinExistence type="predicted"/>
<comment type="caution">
    <text evidence="11">The sequence shown here is derived from an EMBL/GenBank/DDBJ whole genome shotgun (WGS) entry which is preliminary data.</text>
</comment>
<evidence type="ECO:0000313" key="11">
    <source>
        <dbReference type="EMBL" id="RVW07707.1"/>
    </source>
</evidence>
<dbReference type="PROSITE" id="PS00211">
    <property type="entry name" value="ABC_TRANSPORTER_1"/>
    <property type="match status" value="1"/>
</dbReference>
<dbReference type="GO" id="GO:0005524">
    <property type="term" value="F:ATP binding"/>
    <property type="evidence" value="ECO:0007669"/>
    <property type="project" value="UniProtKB-KW"/>
</dbReference>
<organism evidence="11 12">
    <name type="scientific">Prescottella agglutinans</name>
    <dbReference type="NCBI Taxonomy" id="1644129"/>
    <lineage>
        <taxon>Bacteria</taxon>
        <taxon>Bacillati</taxon>
        <taxon>Actinomycetota</taxon>
        <taxon>Actinomycetes</taxon>
        <taxon>Mycobacteriales</taxon>
        <taxon>Nocardiaceae</taxon>
        <taxon>Prescottella</taxon>
    </lineage>
</organism>
<feature type="domain" description="ABC transporter" evidence="9">
    <location>
        <begin position="6"/>
        <end position="235"/>
    </location>
</feature>
<dbReference type="InterPro" id="IPR050334">
    <property type="entry name" value="Molybdenum_import_ModC"/>
</dbReference>
<keyword evidence="12" id="KW-1185">Reference proteome</keyword>
<dbReference type="RefSeq" id="WP_127917822.1">
    <property type="nucleotide sequence ID" value="NZ_RKLP01000011.1"/>
</dbReference>
<dbReference type="PROSITE" id="PS51866">
    <property type="entry name" value="MOP"/>
    <property type="match status" value="1"/>
</dbReference>
<dbReference type="AlphaFoldDB" id="A0A3S3AGM6"/>
<dbReference type="EMBL" id="RKLP01000011">
    <property type="protein sequence ID" value="RVW07707.1"/>
    <property type="molecule type" value="Genomic_DNA"/>
</dbReference>
<evidence type="ECO:0000256" key="8">
    <source>
        <dbReference type="PROSITE-ProRule" id="PRU01213"/>
    </source>
</evidence>
<evidence type="ECO:0000256" key="1">
    <source>
        <dbReference type="ARBA" id="ARBA00022448"/>
    </source>
</evidence>
<evidence type="ECO:0000256" key="4">
    <source>
        <dbReference type="ARBA" id="ARBA00022741"/>
    </source>
</evidence>
<sequence>MTGLEVRARVASRGLDVELAVASGEVLAVLGPNGAGKSTLLDVVAGLLRPDDGRVVLDDRVLTDTARDVAVQPHRRSVGLLAQEPLLFPHLTVRENVAFAPRSAGRGRRESYAAATRWLEEVDAVALADRRPRQLSGGQAQRVAVARALAAEPGLLLLDEPMAALDVGAAPAVRALLRRVLRAGDRTAILVTHDVLDALSLADRAVVVDGGRIVEAGSVDRVLTRPRSVFAARIAGINLLSGKVGADGLDTVAGAVHGIAETGCVPGEPAVAVFAPSAVAIHRIHPEGSPRNLFRVRIAEIEGRQGSGGQGHAIRVRAEDHRDGSPGLMADVTAGAVAELDLTPGDDVWFAVKATEVAVYPGGPAAGA</sequence>
<dbReference type="Gene3D" id="2.40.50.100">
    <property type="match status" value="1"/>
</dbReference>
<dbReference type="InterPro" id="IPR027417">
    <property type="entry name" value="P-loop_NTPase"/>
</dbReference>
<keyword evidence="3 8" id="KW-0500">Molybdenum</keyword>
<dbReference type="InterPro" id="IPR004606">
    <property type="entry name" value="Mop_domain"/>
</dbReference>
<evidence type="ECO:0000259" key="9">
    <source>
        <dbReference type="PROSITE" id="PS50893"/>
    </source>
</evidence>
<dbReference type="GO" id="GO:0015689">
    <property type="term" value="P:molybdate ion transport"/>
    <property type="evidence" value="ECO:0007669"/>
    <property type="project" value="InterPro"/>
</dbReference>
<evidence type="ECO:0000256" key="5">
    <source>
        <dbReference type="ARBA" id="ARBA00022840"/>
    </source>
</evidence>
<dbReference type="InterPro" id="IPR008995">
    <property type="entry name" value="Mo/tungstate-bd_C_term_dom"/>
</dbReference>
<keyword evidence="7" id="KW-0472">Membrane</keyword>
<dbReference type="OrthoDB" id="9112331at2"/>
<name>A0A3S3AGM6_9NOCA</name>
<keyword evidence="6" id="KW-1278">Translocase</keyword>
<dbReference type="GO" id="GO:0016887">
    <property type="term" value="F:ATP hydrolysis activity"/>
    <property type="evidence" value="ECO:0007669"/>
    <property type="project" value="InterPro"/>
</dbReference>
<dbReference type="SUPFAM" id="SSF52540">
    <property type="entry name" value="P-loop containing nucleoside triphosphate hydrolases"/>
    <property type="match status" value="1"/>
</dbReference>
<evidence type="ECO:0000256" key="6">
    <source>
        <dbReference type="ARBA" id="ARBA00022967"/>
    </source>
</evidence>
<gene>
    <name evidence="11" type="ORF">EGT67_19895</name>
</gene>
<keyword evidence="5 11" id="KW-0067">ATP-binding</keyword>
<dbReference type="SUPFAM" id="SSF50331">
    <property type="entry name" value="MOP-like"/>
    <property type="match status" value="1"/>
</dbReference>
<dbReference type="Pfam" id="PF03459">
    <property type="entry name" value="TOBE"/>
    <property type="match status" value="1"/>
</dbReference>
<protein>
    <submittedName>
        <fullName evidence="11">ATP-binding cassette domain-containing protein</fullName>
    </submittedName>
</protein>
<evidence type="ECO:0000313" key="12">
    <source>
        <dbReference type="Proteomes" id="UP000286208"/>
    </source>
</evidence>
<evidence type="ECO:0000256" key="7">
    <source>
        <dbReference type="ARBA" id="ARBA00023136"/>
    </source>
</evidence>
<keyword evidence="1" id="KW-0813">Transport</keyword>
<evidence type="ECO:0000256" key="3">
    <source>
        <dbReference type="ARBA" id="ARBA00022505"/>
    </source>
</evidence>
<dbReference type="PROSITE" id="PS50893">
    <property type="entry name" value="ABC_TRANSPORTER_2"/>
    <property type="match status" value="1"/>
</dbReference>
<accession>A0A3S3AGM6</accession>